<sequence length="693" mass="81061">MIENKINTTKRNNPFFEPYNTPHDTVPFDKIRIEDYEEAFMEGIRRDNEQIERIINNQEKPTFDNTIIYTDEQEHYYDLLGRVSTVFFNMLSAETNDEMDALAQKMQPILTKHANDMRLNKKMFERVKTVHQHHRRLSREEKQLLDDCYDGYVRSGALLSDEDKEKLRQLTEEASMLSLQFSQNLLKENKAYTMLITDKEDLEGLPDTIIEAASIAAKENGKEGWLFTLDAPSYGPFLTHSTRRELRKEIYMARNTVCTHDNAENNIEICKRIINLRREIAQLLGFKTYANYVLKRRMAGKSRNVYELLNSLIEAYKPTAIKEIQDITLLAKKENDYTFKLEPWDISFYSHKLQLKKFNIDSEMLRPYFELSKVIEGVLGLANRLYGITFKENTEIPVYHPDVKAYEVFDKDGSYLAVFYADFFPRKGKQGGAWMTEYQGQWIDRKGNNIRPHVSVVMNLTKPTEEKPALLTLGEVETFLHEFGHSLHGIFANTRFESLSGTNVYWDFVELPSQFMENYSVEKEFLRTFAFHYETGEAIPDEYIDRIVKSRNFMVAYGCMRQVSFGLLDMAYYTKKTPFEEDIIQFEKKAWSDATVTKQLPDTCMTVQFSHIMAGGYAAGYYSYKWAEVLDADAFSVFKKHGIFNRETAQSFRENILSKGGTEHPMTLYRRFRGCEPSIDALLKRNRIRRTKK</sequence>
<organism evidence="10 11">
    <name type="scientific">Xylanibacter muris</name>
    <dbReference type="NCBI Taxonomy" id="2736290"/>
    <lineage>
        <taxon>Bacteria</taxon>
        <taxon>Pseudomonadati</taxon>
        <taxon>Bacteroidota</taxon>
        <taxon>Bacteroidia</taxon>
        <taxon>Bacteroidales</taxon>
        <taxon>Prevotellaceae</taxon>
        <taxon>Xylanibacter</taxon>
    </lineage>
</organism>
<evidence type="ECO:0000313" key="11">
    <source>
        <dbReference type="Proteomes" id="UP000714420"/>
    </source>
</evidence>
<gene>
    <name evidence="10" type="ORF">HPS56_10070</name>
</gene>
<dbReference type="Gene3D" id="1.10.1370.40">
    <property type="match status" value="1"/>
</dbReference>
<comment type="cofactor">
    <cofactor evidence="7">
        <name>Zn(2+)</name>
        <dbReference type="ChEBI" id="CHEBI:29105"/>
    </cofactor>
    <text evidence="7">Binds 1 zinc ion.</text>
</comment>
<keyword evidence="4 7" id="KW-0378">Hydrolase</keyword>
<dbReference type="CDD" id="cd06456">
    <property type="entry name" value="M3A_DCP"/>
    <property type="match status" value="1"/>
</dbReference>
<name>A0ABX2ARU9_9BACT</name>
<dbReference type="PANTHER" id="PTHR43660">
    <property type="entry name" value="DIPEPTIDYL CARBOXYPEPTIDASE"/>
    <property type="match status" value="1"/>
</dbReference>
<dbReference type="SUPFAM" id="SSF55486">
    <property type="entry name" value="Metalloproteases ('zincins'), catalytic domain"/>
    <property type="match status" value="1"/>
</dbReference>
<dbReference type="InterPro" id="IPR024077">
    <property type="entry name" value="Neurolysin/TOP_dom2"/>
</dbReference>
<feature type="compositionally biased region" description="Polar residues" evidence="8">
    <location>
        <begin position="1"/>
        <end position="12"/>
    </location>
</feature>
<evidence type="ECO:0000256" key="6">
    <source>
        <dbReference type="ARBA" id="ARBA00023049"/>
    </source>
</evidence>
<evidence type="ECO:0000256" key="8">
    <source>
        <dbReference type="SAM" id="MobiDB-lite"/>
    </source>
</evidence>
<dbReference type="InterPro" id="IPR024079">
    <property type="entry name" value="MetalloPept_cat_dom_sf"/>
</dbReference>
<accession>A0ABX2ARU9</accession>
<keyword evidence="5 7" id="KW-0862">Zinc</keyword>
<dbReference type="RefSeq" id="WP_172276087.1">
    <property type="nucleotide sequence ID" value="NZ_CASGMU010000010.1"/>
</dbReference>
<keyword evidence="3 7" id="KW-0479">Metal-binding</keyword>
<dbReference type="EMBL" id="JABKKF010000009">
    <property type="protein sequence ID" value="NPD92681.1"/>
    <property type="molecule type" value="Genomic_DNA"/>
</dbReference>
<evidence type="ECO:0000313" key="10">
    <source>
        <dbReference type="EMBL" id="NPD92681.1"/>
    </source>
</evidence>
<evidence type="ECO:0000256" key="2">
    <source>
        <dbReference type="ARBA" id="ARBA00022670"/>
    </source>
</evidence>
<dbReference type="Gene3D" id="3.40.390.10">
    <property type="entry name" value="Collagenase (Catalytic Domain)"/>
    <property type="match status" value="1"/>
</dbReference>
<feature type="region of interest" description="Disordered" evidence="8">
    <location>
        <begin position="1"/>
        <end position="21"/>
    </location>
</feature>
<dbReference type="PANTHER" id="PTHR43660:SF1">
    <property type="entry name" value="DIPEPTIDYL CARBOXYPEPTIDASE"/>
    <property type="match status" value="1"/>
</dbReference>
<feature type="domain" description="Peptidase M3A/M3B catalytic" evidence="9">
    <location>
        <begin position="237"/>
        <end position="687"/>
    </location>
</feature>
<dbReference type="InterPro" id="IPR034005">
    <property type="entry name" value="M3A_DCP"/>
</dbReference>
<dbReference type="InterPro" id="IPR045090">
    <property type="entry name" value="Pept_M3A_M3B"/>
</dbReference>
<evidence type="ECO:0000256" key="1">
    <source>
        <dbReference type="ARBA" id="ARBA00006040"/>
    </source>
</evidence>
<protein>
    <submittedName>
        <fullName evidence="10">M3 family metallopeptidase</fullName>
    </submittedName>
</protein>
<evidence type="ECO:0000256" key="3">
    <source>
        <dbReference type="ARBA" id="ARBA00022723"/>
    </source>
</evidence>
<dbReference type="Pfam" id="PF01432">
    <property type="entry name" value="Peptidase_M3"/>
    <property type="match status" value="1"/>
</dbReference>
<keyword evidence="11" id="KW-1185">Reference proteome</keyword>
<keyword evidence="2 7" id="KW-0645">Protease</keyword>
<dbReference type="Proteomes" id="UP000714420">
    <property type="component" value="Unassembled WGS sequence"/>
</dbReference>
<proteinExistence type="inferred from homology"/>
<evidence type="ECO:0000256" key="5">
    <source>
        <dbReference type="ARBA" id="ARBA00022833"/>
    </source>
</evidence>
<comment type="caution">
    <text evidence="10">The sequence shown here is derived from an EMBL/GenBank/DDBJ whole genome shotgun (WGS) entry which is preliminary data.</text>
</comment>
<dbReference type="InterPro" id="IPR001567">
    <property type="entry name" value="Pept_M3A_M3B_dom"/>
</dbReference>
<keyword evidence="6 7" id="KW-0482">Metalloprotease</keyword>
<evidence type="ECO:0000259" key="9">
    <source>
        <dbReference type="Pfam" id="PF01432"/>
    </source>
</evidence>
<comment type="similarity">
    <text evidence="1 7">Belongs to the peptidase M3 family.</text>
</comment>
<evidence type="ECO:0000256" key="4">
    <source>
        <dbReference type="ARBA" id="ARBA00022801"/>
    </source>
</evidence>
<dbReference type="Gene3D" id="1.10.1370.10">
    <property type="entry name" value="Neurolysin, domain 3"/>
    <property type="match status" value="1"/>
</dbReference>
<reference evidence="10 11" key="1">
    <citation type="submission" date="2020-05" db="EMBL/GenBank/DDBJ databases">
        <title>Distinct polysaccharide utilization as determinants for interspecies competition between intestinal Prevotella spp.</title>
        <authorList>
            <person name="Galvez E.J.C."/>
            <person name="Iljazovic A."/>
            <person name="Strowig T."/>
        </authorList>
    </citation>
    <scope>NUCLEOTIDE SEQUENCE [LARGE SCALE GENOMIC DNA]</scope>
    <source>
        <strain evidence="10 11">PMUR</strain>
    </source>
</reference>
<evidence type="ECO:0000256" key="7">
    <source>
        <dbReference type="RuleBase" id="RU003435"/>
    </source>
</evidence>